<dbReference type="EMBL" id="JAHKNI010000001">
    <property type="protein sequence ID" value="MBU3060681.1"/>
    <property type="molecule type" value="Genomic_DNA"/>
</dbReference>
<protein>
    <submittedName>
        <fullName evidence="1">Uncharacterized protein</fullName>
    </submittedName>
</protein>
<dbReference type="RefSeq" id="WP_215915503.1">
    <property type="nucleotide sequence ID" value="NZ_JAHKNI010000001.1"/>
</dbReference>
<organism evidence="1 2">
    <name type="scientific">Nocardia albiluteola</name>
    <dbReference type="NCBI Taxonomy" id="2842303"/>
    <lineage>
        <taxon>Bacteria</taxon>
        <taxon>Bacillati</taxon>
        <taxon>Actinomycetota</taxon>
        <taxon>Actinomycetes</taxon>
        <taxon>Mycobacteriales</taxon>
        <taxon>Nocardiaceae</taxon>
        <taxon>Nocardia</taxon>
    </lineage>
</organism>
<sequence>MITLKDPVVEEILYQGLSDFVALTTIRALVIDEADSWWNGRGRPDAADIQARTLAVCEFILVNELMHAGRLSNSTDDPNDFLEWVGDPAGVLERINAEWDYLTSLDHFEPCWFASTPRGVAAGRQVEG</sequence>
<gene>
    <name evidence="1" type="ORF">KO481_03985</name>
</gene>
<proteinExistence type="predicted"/>
<reference evidence="1 2" key="1">
    <citation type="submission" date="2021-06" db="EMBL/GenBank/DDBJ databases">
        <title>Actinomycetes sequencing.</title>
        <authorList>
            <person name="Shan Q."/>
        </authorList>
    </citation>
    <scope>NUCLEOTIDE SEQUENCE [LARGE SCALE GENOMIC DNA]</scope>
    <source>
        <strain evidence="1 2">NEAU-G5</strain>
    </source>
</reference>
<evidence type="ECO:0000313" key="1">
    <source>
        <dbReference type="EMBL" id="MBU3060681.1"/>
    </source>
</evidence>
<evidence type="ECO:0000313" key="2">
    <source>
        <dbReference type="Proteomes" id="UP000733379"/>
    </source>
</evidence>
<keyword evidence="2" id="KW-1185">Reference proteome</keyword>
<name>A0ABS6ARN0_9NOCA</name>
<accession>A0ABS6ARN0</accession>
<dbReference type="Proteomes" id="UP000733379">
    <property type="component" value="Unassembled WGS sequence"/>
</dbReference>
<comment type="caution">
    <text evidence="1">The sequence shown here is derived from an EMBL/GenBank/DDBJ whole genome shotgun (WGS) entry which is preliminary data.</text>
</comment>